<dbReference type="GO" id="GO:0016746">
    <property type="term" value="F:acyltransferase activity"/>
    <property type="evidence" value="ECO:0007669"/>
    <property type="project" value="UniProtKB-KW"/>
</dbReference>
<dbReference type="PANTHER" id="PTHR42811">
    <property type="entry name" value="SERINE ACETYLTRANSFERASE"/>
    <property type="match status" value="1"/>
</dbReference>
<gene>
    <name evidence="4" type="ORF">H9736_07120</name>
</gene>
<comment type="caution">
    <text evidence="4">The sequence shown here is derived from an EMBL/GenBank/DDBJ whole genome shotgun (WGS) entry which is preliminary data.</text>
</comment>
<dbReference type="SUPFAM" id="SSF51161">
    <property type="entry name" value="Trimeric LpxA-like enzymes"/>
    <property type="match status" value="1"/>
</dbReference>
<dbReference type="InterPro" id="IPR011004">
    <property type="entry name" value="Trimer_LpxA-like_sf"/>
</dbReference>
<sequence>MLKDMIFGLLRPFLTFYALLRYGSIWGLKRHLQQSAHPNKLMVLTYGHFFMRRGSFVGLESELAGIPCLPHGIQGIFISNEAKLGKDVVIFQQVTIGNNNLPGSKCPGSPHIGNNVYIGAGAKIIGGITVGDNCRIGANAVVYEDMPANSVAVCAPTRILQKEGLDNTYRTRLGGVAYFFKDGRLHRG</sequence>
<evidence type="ECO:0000313" key="4">
    <source>
        <dbReference type="EMBL" id="HIX66005.1"/>
    </source>
</evidence>
<dbReference type="EMBL" id="DXES01000156">
    <property type="protein sequence ID" value="HIX66005.1"/>
    <property type="molecule type" value="Genomic_DNA"/>
</dbReference>
<dbReference type="InterPro" id="IPR001451">
    <property type="entry name" value="Hexapep"/>
</dbReference>
<dbReference type="CDD" id="cd03354">
    <property type="entry name" value="LbH_SAT"/>
    <property type="match status" value="1"/>
</dbReference>
<evidence type="ECO:0000256" key="1">
    <source>
        <dbReference type="ARBA" id="ARBA00007274"/>
    </source>
</evidence>
<reference evidence="4" key="2">
    <citation type="submission" date="2021-04" db="EMBL/GenBank/DDBJ databases">
        <authorList>
            <person name="Gilroy R."/>
        </authorList>
    </citation>
    <scope>NUCLEOTIDE SEQUENCE</scope>
    <source>
        <strain evidence="4">CHK188-5543</strain>
    </source>
</reference>
<dbReference type="Pfam" id="PF00132">
    <property type="entry name" value="Hexapep"/>
    <property type="match status" value="1"/>
</dbReference>
<keyword evidence="3" id="KW-0012">Acyltransferase</keyword>
<reference evidence="4" key="1">
    <citation type="journal article" date="2021" name="PeerJ">
        <title>Extensive microbial diversity within the chicken gut microbiome revealed by metagenomics and culture.</title>
        <authorList>
            <person name="Gilroy R."/>
            <person name="Ravi A."/>
            <person name="Getino M."/>
            <person name="Pursley I."/>
            <person name="Horton D.L."/>
            <person name="Alikhan N.F."/>
            <person name="Baker D."/>
            <person name="Gharbi K."/>
            <person name="Hall N."/>
            <person name="Watson M."/>
            <person name="Adriaenssens E.M."/>
            <person name="Foster-Nyarko E."/>
            <person name="Jarju S."/>
            <person name="Secka A."/>
            <person name="Antonio M."/>
            <person name="Oren A."/>
            <person name="Chaudhuri R.R."/>
            <person name="La Ragione R."/>
            <person name="Hildebrand F."/>
            <person name="Pallen M.J."/>
        </authorList>
    </citation>
    <scope>NUCLEOTIDE SEQUENCE</scope>
    <source>
        <strain evidence="4">CHK188-5543</strain>
    </source>
</reference>
<evidence type="ECO:0000256" key="3">
    <source>
        <dbReference type="ARBA" id="ARBA00023315"/>
    </source>
</evidence>
<accession>A0A9D1WTZ7</accession>
<organism evidence="4 5">
    <name type="scientific">Candidatus Anaerotruncus excrementipullorum</name>
    <dbReference type="NCBI Taxonomy" id="2838465"/>
    <lineage>
        <taxon>Bacteria</taxon>
        <taxon>Bacillati</taxon>
        <taxon>Bacillota</taxon>
        <taxon>Clostridia</taxon>
        <taxon>Eubacteriales</taxon>
        <taxon>Oscillospiraceae</taxon>
        <taxon>Anaerotruncus</taxon>
    </lineage>
</organism>
<keyword evidence="2" id="KW-0808">Transferase</keyword>
<comment type="similarity">
    <text evidence="1">Belongs to the transferase hexapeptide repeat family.</text>
</comment>
<name>A0A9D1WTZ7_9FIRM</name>
<dbReference type="AlphaFoldDB" id="A0A9D1WTZ7"/>
<dbReference type="Gene3D" id="2.160.10.10">
    <property type="entry name" value="Hexapeptide repeat proteins"/>
    <property type="match status" value="1"/>
</dbReference>
<evidence type="ECO:0000313" key="5">
    <source>
        <dbReference type="Proteomes" id="UP000886800"/>
    </source>
</evidence>
<evidence type="ECO:0000256" key="2">
    <source>
        <dbReference type="ARBA" id="ARBA00022679"/>
    </source>
</evidence>
<protein>
    <submittedName>
        <fullName evidence="4">Serine acetyltransferase</fullName>
    </submittedName>
</protein>
<dbReference type="InterPro" id="IPR045304">
    <property type="entry name" value="LbH_SAT"/>
</dbReference>
<dbReference type="Proteomes" id="UP000886800">
    <property type="component" value="Unassembled WGS sequence"/>
</dbReference>
<proteinExistence type="inferred from homology"/>